<feature type="transmembrane region" description="Helical" evidence="1">
    <location>
        <begin position="46"/>
        <end position="66"/>
    </location>
</feature>
<dbReference type="OrthoDB" id="7855510at2"/>
<dbReference type="EMBL" id="QFWV02000002">
    <property type="protein sequence ID" value="RKF08117.1"/>
    <property type="molecule type" value="Genomic_DNA"/>
</dbReference>
<comment type="caution">
    <text evidence="2">The sequence shown here is derived from an EMBL/GenBank/DDBJ whole genome shotgun (WGS) entry which is preliminary data.</text>
</comment>
<feature type="transmembrane region" description="Helical" evidence="1">
    <location>
        <begin position="86"/>
        <end position="115"/>
    </location>
</feature>
<dbReference type="Proteomes" id="UP000246132">
    <property type="component" value="Unassembled WGS sequence"/>
</dbReference>
<evidence type="ECO:0000313" key="2">
    <source>
        <dbReference type="EMBL" id="RKF08117.1"/>
    </source>
</evidence>
<keyword evidence="1" id="KW-0472">Membrane</keyword>
<keyword evidence="1" id="KW-0812">Transmembrane</keyword>
<sequence>MTYQSIDALWWQIAFILIAGWIATDLWRVMGVLLGNRIRETSEVLVFVRAVATALVAAVIAQLIVFPSGALAEQTSLGLRLAAGGAGFAAFLAFGQRVAVGVFGALGVLGVGMALGL</sequence>
<accession>A0A3A8ACS8</accession>
<proteinExistence type="predicted"/>
<gene>
    <name evidence="2" type="ORF">DEM25_002005</name>
</gene>
<dbReference type="InterPro" id="IPR008407">
    <property type="entry name" value="Brnchd-chn_aa_trnsp_AzlD"/>
</dbReference>
<evidence type="ECO:0000256" key="1">
    <source>
        <dbReference type="SAM" id="Phobius"/>
    </source>
</evidence>
<feature type="transmembrane region" description="Helical" evidence="1">
    <location>
        <begin position="12"/>
        <end position="34"/>
    </location>
</feature>
<dbReference type="RefSeq" id="WP_109767913.1">
    <property type="nucleotide sequence ID" value="NZ_CP159474.1"/>
</dbReference>
<name>A0A3A8ACS8_9HYPH</name>
<keyword evidence="1" id="KW-1133">Transmembrane helix</keyword>
<keyword evidence="3" id="KW-1185">Reference proteome</keyword>
<dbReference type="AlphaFoldDB" id="A0A3A8ACS8"/>
<dbReference type="Pfam" id="PF05437">
    <property type="entry name" value="AzlD"/>
    <property type="match status" value="1"/>
</dbReference>
<reference evidence="2 3" key="1">
    <citation type="journal article" date="2018" name="Int. J. Syst. Bacteriol.">
        <title>Oceaniradius stylonemae gen. nov., sp. nov., isolated from a red alga, Stylonema cornu-cervi.</title>
        <authorList>
            <person name="Jeong S."/>
        </authorList>
    </citation>
    <scope>NUCLEOTIDE SEQUENCE [LARGE SCALE GENOMIC DNA]</scope>
    <source>
        <strain evidence="2 3">StC1</strain>
    </source>
</reference>
<organism evidence="2 3">
    <name type="scientific">Oceaniradius stylonematis</name>
    <dbReference type="NCBI Taxonomy" id="2184161"/>
    <lineage>
        <taxon>Bacteria</taxon>
        <taxon>Pseudomonadati</taxon>
        <taxon>Pseudomonadota</taxon>
        <taxon>Alphaproteobacteria</taxon>
        <taxon>Hyphomicrobiales</taxon>
        <taxon>Ahrensiaceae</taxon>
        <taxon>Oceaniradius</taxon>
    </lineage>
</organism>
<protein>
    <submittedName>
        <fullName evidence="2">AzlD domain-containing protein</fullName>
    </submittedName>
</protein>
<evidence type="ECO:0000313" key="3">
    <source>
        <dbReference type="Proteomes" id="UP000246132"/>
    </source>
</evidence>